<feature type="compositionally biased region" description="Acidic residues" evidence="1">
    <location>
        <begin position="40"/>
        <end position="65"/>
    </location>
</feature>
<proteinExistence type="predicted"/>
<dbReference type="EMBL" id="JACSDY010000002">
    <property type="protein sequence ID" value="KAF7435775.1"/>
    <property type="molecule type" value="Genomic_DNA"/>
</dbReference>
<feature type="compositionally biased region" description="Acidic residues" evidence="1">
    <location>
        <begin position="7"/>
        <end position="30"/>
    </location>
</feature>
<feature type="compositionally biased region" description="Basic and acidic residues" evidence="1">
    <location>
        <begin position="152"/>
        <end position="170"/>
    </location>
</feature>
<keyword evidence="3" id="KW-1185">Reference proteome</keyword>
<evidence type="ECO:0000256" key="1">
    <source>
        <dbReference type="SAM" id="MobiDB-lite"/>
    </source>
</evidence>
<protein>
    <submittedName>
        <fullName evidence="2">Uncharacterized protein</fullName>
    </submittedName>
</protein>
<evidence type="ECO:0000313" key="2">
    <source>
        <dbReference type="EMBL" id="KAF7435775.1"/>
    </source>
</evidence>
<name>A0A834PCW5_VESPE</name>
<feature type="region of interest" description="Disordered" evidence="1">
    <location>
        <begin position="1"/>
        <end position="68"/>
    </location>
</feature>
<feature type="compositionally biased region" description="Basic and acidic residues" evidence="1">
    <location>
        <begin position="105"/>
        <end position="118"/>
    </location>
</feature>
<dbReference type="AlphaFoldDB" id="A0A834PCW5"/>
<reference evidence="2" key="1">
    <citation type="journal article" date="2020" name="G3 (Bethesda)">
        <title>High-Quality Assemblies for Three Invasive Social Wasps from the &lt;i&gt;Vespula&lt;/i&gt; Genus.</title>
        <authorList>
            <person name="Harrop T.W.R."/>
            <person name="Guhlin J."/>
            <person name="McLaughlin G.M."/>
            <person name="Permina E."/>
            <person name="Stockwell P."/>
            <person name="Gilligan J."/>
            <person name="Le Lec M.F."/>
            <person name="Gruber M.A.M."/>
            <person name="Quinn O."/>
            <person name="Lovegrove M."/>
            <person name="Duncan E.J."/>
            <person name="Remnant E.J."/>
            <person name="Van Eeckhoven J."/>
            <person name="Graham B."/>
            <person name="Knapp R.A."/>
            <person name="Langford K.W."/>
            <person name="Kronenberg Z."/>
            <person name="Press M.O."/>
            <person name="Eacker S.M."/>
            <person name="Wilson-Rankin E.E."/>
            <person name="Purcell J."/>
            <person name="Lester P.J."/>
            <person name="Dearden P.K."/>
        </authorList>
    </citation>
    <scope>NUCLEOTIDE SEQUENCE</scope>
    <source>
        <strain evidence="2">Volc-1</strain>
    </source>
</reference>
<sequence length="215" mass="24522">MVFGADKEDDEDDDDADNDDDDNNDDDDEKKEDKENGKVDDDDDDNDNDVDDEDDENDENDENDEVVSRLCRYQIPRASILAGKHLDRCTVESPSSRRRLGALGRDFKVGEGGGRGEEGLSFAVDVSRGLSLHRTPDAFRLQLNNKLNRVGTSHETRDFQEQSVDSSKKEEEEEEEEEKEQEEQEEEQEKGLRRRMKKSEVVTENSSGNSILVKF</sequence>
<dbReference type="Proteomes" id="UP000600918">
    <property type="component" value="Unassembled WGS sequence"/>
</dbReference>
<gene>
    <name evidence="2" type="ORF">H0235_003966</name>
</gene>
<organism evidence="2 3">
    <name type="scientific">Vespula pensylvanica</name>
    <name type="common">Western yellow jacket</name>
    <name type="synonym">Wasp</name>
    <dbReference type="NCBI Taxonomy" id="30213"/>
    <lineage>
        <taxon>Eukaryota</taxon>
        <taxon>Metazoa</taxon>
        <taxon>Ecdysozoa</taxon>
        <taxon>Arthropoda</taxon>
        <taxon>Hexapoda</taxon>
        <taxon>Insecta</taxon>
        <taxon>Pterygota</taxon>
        <taxon>Neoptera</taxon>
        <taxon>Endopterygota</taxon>
        <taxon>Hymenoptera</taxon>
        <taxon>Apocrita</taxon>
        <taxon>Aculeata</taxon>
        <taxon>Vespoidea</taxon>
        <taxon>Vespidae</taxon>
        <taxon>Vespinae</taxon>
        <taxon>Vespula</taxon>
    </lineage>
</organism>
<accession>A0A834PCW5</accession>
<feature type="region of interest" description="Disordered" evidence="1">
    <location>
        <begin position="149"/>
        <end position="215"/>
    </location>
</feature>
<comment type="caution">
    <text evidence="2">The sequence shown here is derived from an EMBL/GenBank/DDBJ whole genome shotgun (WGS) entry which is preliminary data.</text>
</comment>
<feature type="region of interest" description="Disordered" evidence="1">
    <location>
        <begin position="89"/>
        <end position="119"/>
    </location>
</feature>
<feature type="compositionally biased region" description="Polar residues" evidence="1">
    <location>
        <begin position="202"/>
        <end position="215"/>
    </location>
</feature>
<feature type="compositionally biased region" description="Acidic residues" evidence="1">
    <location>
        <begin position="171"/>
        <end position="188"/>
    </location>
</feature>
<evidence type="ECO:0000313" key="3">
    <source>
        <dbReference type="Proteomes" id="UP000600918"/>
    </source>
</evidence>